<dbReference type="Proteomes" id="UP001165960">
    <property type="component" value="Unassembled WGS sequence"/>
</dbReference>
<organism evidence="1 2">
    <name type="scientific">Entomophthora muscae</name>
    <dbReference type="NCBI Taxonomy" id="34485"/>
    <lineage>
        <taxon>Eukaryota</taxon>
        <taxon>Fungi</taxon>
        <taxon>Fungi incertae sedis</taxon>
        <taxon>Zoopagomycota</taxon>
        <taxon>Entomophthoromycotina</taxon>
        <taxon>Entomophthoromycetes</taxon>
        <taxon>Entomophthorales</taxon>
        <taxon>Entomophthoraceae</taxon>
        <taxon>Entomophthora</taxon>
    </lineage>
</organism>
<proteinExistence type="predicted"/>
<keyword evidence="1" id="KW-0413">Isomerase</keyword>
<keyword evidence="2" id="KW-1185">Reference proteome</keyword>
<evidence type="ECO:0000313" key="1">
    <source>
        <dbReference type="EMBL" id="KAJ9072128.1"/>
    </source>
</evidence>
<accession>A0ACC2TBS3</accession>
<dbReference type="EC" id="5.1.3.1" evidence="1"/>
<evidence type="ECO:0000313" key="2">
    <source>
        <dbReference type="Proteomes" id="UP001165960"/>
    </source>
</evidence>
<reference evidence="1" key="1">
    <citation type="submission" date="2022-04" db="EMBL/GenBank/DDBJ databases">
        <title>Genome of the entomopathogenic fungus Entomophthora muscae.</title>
        <authorList>
            <person name="Elya C."/>
            <person name="Lovett B.R."/>
            <person name="Lee E."/>
            <person name="Macias A.M."/>
            <person name="Hajek A.E."/>
            <person name="De Bivort B.L."/>
            <person name="Kasson M.T."/>
            <person name="De Fine Licht H.H."/>
            <person name="Stajich J.E."/>
        </authorList>
    </citation>
    <scope>NUCLEOTIDE SEQUENCE</scope>
    <source>
        <strain evidence="1">Berkeley</strain>
    </source>
</reference>
<gene>
    <name evidence="1" type="primary">RPE1_1</name>
    <name evidence="1" type="ORF">DSO57_1030443</name>
</gene>
<protein>
    <submittedName>
        <fullName evidence="1">RIBULOSE-phosphate 3-epimerase</fullName>
        <ecNumber evidence="1">5.1.3.1</ecNumber>
    </submittedName>
</protein>
<name>A0ACC2TBS3_9FUNG</name>
<sequence>MPSAKIAPSMLSSDFANLATEAKRMVDLGADYLHMDVMDGHFVPNLTLGAPIISSVRKHTDAFLDCHLMVSNPSQWVSDFGKAGASMFTFHIEAVEQPSQLIHQIHDAGMKAGIAVKPKTPVEAVLPFCSSVDMILIMTVEPGFGGQSFMPEVLPKVTKIRQEFPDLDIQVDGGLGPDTIEQAAKAGANVIVAGTSVFKADSPAAVIKLLRDSVNSHN</sequence>
<dbReference type="EMBL" id="QTSX02003049">
    <property type="protein sequence ID" value="KAJ9072128.1"/>
    <property type="molecule type" value="Genomic_DNA"/>
</dbReference>
<comment type="caution">
    <text evidence="1">The sequence shown here is derived from an EMBL/GenBank/DDBJ whole genome shotgun (WGS) entry which is preliminary data.</text>
</comment>